<organism evidence="3 4">
    <name type="scientific">Eubacterium album</name>
    <dbReference type="NCBI Taxonomy" id="2978477"/>
    <lineage>
        <taxon>Bacteria</taxon>
        <taxon>Bacillati</taxon>
        <taxon>Bacillota</taxon>
        <taxon>Clostridia</taxon>
        <taxon>Eubacteriales</taxon>
        <taxon>Eubacteriaceae</taxon>
        <taxon>Eubacterium</taxon>
    </lineage>
</organism>
<reference evidence="3" key="1">
    <citation type="submission" date="2022-09" db="EMBL/GenBank/DDBJ databases">
        <title>Eubacterium sp. LFL-14 isolated from human feces.</title>
        <authorList>
            <person name="Liu F."/>
        </authorList>
    </citation>
    <scope>NUCLEOTIDE SEQUENCE</scope>
    <source>
        <strain evidence="3">LFL-14</strain>
    </source>
</reference>
<accession>A0ABT2M2F2</accession>
<feature type="region of interest" description="Disordered" evidence="1">
    <location>
        <begin position="176"/>
        <end position="220"/>
    </location>
</feature>
<feature type="compositionally biased region" description="Basic and acidic residues" evidence="1">
    <location>
        <begin position="176"/>
        <end position="187"/>
    </location>
</feature>
<keyword evidence="4" id="KW-1185">Reference proteome</keyword>
<gene>
    <name evidence="3" type="ORF">N5B56_08200</name>
</gene>
<name>A0ABT2M2F2_9FIRM</name>
<evidence type="ECO:0000313" key="4">
    <source>
        <dbReference type="Proteomes" id="UP001431199"/>
    </source>
</evidence>
<proteinExistence type="predicted"/>
<keyword evidence="2" id="KW-1133">Transmembrane helix</keyword>
<sequence>MGFKSNGINDFDIEALKREQEEKKRLAKLEEERAAAEKKRLEEEALKQQELQKQEEQAISNDTEVVELQDTPDGLTMMGEDGNEISIDKEQNGNPVDVSTDITEDTVSESQTSDTVINDTESEDEIKSEEATLETLDNAYLDEVMKQQPEEEEPQDEVSRLLKQIYADEEAAKKAKKAKEEKEEKEKKQKGKKKKKKKSAKNNKQKAGYSHSIYGENDDDDYDDDDKGISRFIPVIGIVVVVIAVIALIAVGINATNYKKNDEPETTSYDQASNPLQEDSYEDISDVVKLYYQAKAAGDVNALAQYVDNMDGITEDSLAEESSYITGYSDITCYTKNGLYANTYVVFVRYSLQIKNIATPAPGISILYVIRDDETGNIYIHNGVTDKEVLDYISMISQDDDVVALYTEVNNSLNDALNADGDLKNFYDALATQNNANQSTNDGAAQ</sequence>
<dbReference type="RefSeq" id="WP_117909651.1">
    <property type="nucleotide sequence ID" value="NZ_JAODBU010000007.1"/>
</dbReference>
<evidence type="ECO:0000313" key="3">
    <source>
        <dbReference type="EMBL" id="MCT7399061.1"/>
    </source>
</evidence>
<feature type="compositionally biased region" description="Basic and acidic residues" evidence="1">
    <location>
        <begin position="46"/>
        <end position="56"/>
    </location>
</feature>
<keyword evidence="2" id="KW-0472">Membrane</keyword>
<feature type="region of interest" description="Disordered" evidence="1">
    <location>
        <begin position="46"/>
        <end position="158"/>
    </location>
</feature>
<keyword evidence="2" id="KW-0812">Transmembrane</keyword>
<dbReference type="EMBL" id="JAODBU010000007">
    <property type="protein sequence ID" value="MCT7399061.1"/>
    <property type="molecule type" value="Genomic_DNA"/>
</dbReference>
<evidence type="ECO:0000256" key="2">
    <source>
        <dbReference type="SAM" id="Phobius"/>
    </source>
</evidence>
<evidence type="ECO:0000256" key="1">
    <source>
        <dbReference type="SAM" id="MobiDB-lite"/>
    </source>
</evidence>
<protein>
    <submittedName>
        <fullName evidence="3">Nucleolar 14 family protein</fullName>
    </submittedName>
</protein>
<feature type="transmembrane region" description="Helical" evidence="2">
    <location>
        <begin position="232"/>
        <end position="253"/>
    </location>
</feature>
<comment type="caution">
    <text evidence="3">The sequence shown here is derived from an EMBL/GenBank/DDBJ whole genome shotgun (WGS) entry which is preliminary data.</text>
</comment>
<feature type="compositionally biased region" description="Polar residues" evidence="1">
    <location>
        <begin position="108"/>
        <end position="119"/>
    </location>
</feature>
<feature type="compositionally biased region" description="Basic residues" evidence="1">
    <location>
        <begin position="188"/>
        <end position="204"/>
    </location>
</feature>
<dbReference type="Proteomes" id="UP001431199">
    <property type="component" value="Unassembled WGS sequence"/>
</dbReference>